<dbReference type="OrthoDB" id="185373at2759"/>
<keyword evidence="1" id="KW-0677">Repeat</keyword>
<accession>A0A812PKD9</accession>
<proteinExistence type="predicted"/>
<dbReference type="PROSITE" id="PS51375">
    <property type="entry name" value="PPR"/>
    <property type="match status" value="1"/>
</dbReference>
<organism evidence="3 4">
    <name type="scientific">Symbiodinium natans</name>
    <dbReference type="NCBI Taxonomy" id="878477"/>
    <lineage>
        <taxon>Eukaryota</taxon>
        <taxon>Sar</taxon>
        <taxon>Alveolata</taxon>
        <taxon>Dinophyceae</taxon>
        <taxon>Suessiales</taxon>
        <taxon>Symbiodiniaceae</taxon>
        <taxon>Symbiodinium</taxon>
    </lineage>
</organism>
<comment type="caution">
    <text evidence="3">The sequence shown here is derived from an EMBL/GenBank/DDBJ whole genome shotgun (WGS) entry which is preliminary data.</text>
</comment>
<dbReference type="PANTHER" id="PTHR47936">
    <property type="entry name" value="PPR_LONG DOMAIN-CONTAINING PROTEIN"/>
    <property type="match status" value="1"/>
</dbReference>
<gene>
    <name evidence="3" type="primary">MRL1</name>
    <name evidence="3" type="ORF">SNAT2548_LOCUS17718</name>
</gene>
<feature type="repeat" description="PPR" evidence="2">
    <location>
        <begin position="113"/>
        <end position="147"/>
    </location>
</feature>
<dbReference type="Gene3D" id="1.25.40.10">
    <property type="entry name" value="Tetratricopeptide repeat domain"/>
    <property type="match status" value="1"/>
</dbReference>
<dbReference type="AlphaFoldDB" id="A0A812PKD9"/>
<sequence>MELGLGPTIDGFRSAIAECGAQRRWERALLLLTKLERRQLHPDASIMAVAMRVCSMSAQWQQALHFLDVLQEKDVKMTARHCTLAISAMQASGDWARAFSLLAFMAQRGLPATGETYTWSIRTCAQASEWGRAFSLLDRMNKESIDPDEGTYRQLAVLCRKAVLWEHGLQLLADIRALQVPWDLSVALGAVSMACIRAREWQRAAAALAAFEGQPMETNYFLNLAQITVWQEQKQCDGWEAAFAWLAQKDCLDSLDDDIACPVIRACGSEWQKALEWMLALQEQGVAVTTNMYQQLVRMRAADDDDDEDYEDEEDFSLS</sequence>
<dbReference type="PANTHER" id="PTHR47936:SF1">
    <property type="entry name" value="PENTATRICOPEPTIDE REPEAT-CONTAINING PROTEIN GUN1, CHLOROPLASTIC"/>
    <property type="match status" value="1"/>
</dbReference>
<evidence type="ECO:0000313" key="3">
    <source>
        <dbReference type="EMBL" id="CAE7338469.1"/>
    </source>
</evidence>
<dbReference type="EMBL" id="CAJNDS010002120">
    <property type="protein sequence ID" value="CAE7338469.1"/>
    <property type="molecule type" value="Genomic_DNA"/>
</dbReference>
<reference evidence="3" key="1">
    <citation type="submission" date="2021-02" db="EMBL/GenBank/DDBJ databases">
        <authorList>
            <person name="Dougan E. K."/>
            <person name="Rhodes N."/>
            <person name="Thang M."/>
            <person name="Chan C."/>
        </authorList>
    </citation>
    <scope>NUCLEOTIDE SEQUENCE</scope>
</reference>
<evidence type="ECO:0000313" key="4">
    <source>
        <dbReference type="Proteomes" id="UP000604046"/>
    </source>
</evidence>
<evidence type="ECO:0000256" key="1">
    <source>
        <dbReference type="ARBA" id="ARBA00022737"/>
    </source>
</evidence>
<keyword evidence="4" id="KW-1185">Reference proteome</keyword>
<evidence type="ECO:0000256" key="2">
    <source>
        <dbReference type="PROSITE-ProRule" id="PRU00708"/>
    </source>
</evidence>
<protein>
    <submittedName>
        <fullName evidence="3">MRL1 protein</fullName>
    </submittedName>
</protein>
<dbReference type="InterPro" id="IPR011990">
    <property type="entry name" value="TPR-like_helical_dom_sf"/>
</dbReference>
<dbReference type="Proteomes" id="UP000604046">
    <property type="component" value="Unassembled WGS sequence"/>
</dbReference>
<name>A0A812PKD9_9DINO</name>
<dbReference type="InterPro" id="IPR002885">
    <property type="entry name" value="PPR_rpt"/>
</dbReference>